<evidence type="ECO:0000256" key="2">
    <source>
        <dbReference type="ARBA" id="ARBA00022737"/>
    </source>
</evidence>
<protein>
    <submittedName>
        <fullName evidence="5">Uncharacterized protein</fullName>
    </submittedName>
</protein>
<evidence type="ECO:0000256" key="3">
    <source>
        <dbReference type="ARBA" id="ARBA00023203"/>
    </source>
</evidence>
<accession>A0AAD5TSE1</accession>
<feature type="compositionally biased region" description="Low complexity" evidence="4">
    <location>
        <begin position="15"/>
        <end position="33"/>
    </location>
</feature>
<dbReference type="InterPro" id="IPR004018">
    <property type="entry name" value="RPEL_repeat"/>
</dbReference>
<dbReference type="PANTHER" id="PTHR12751:SF18">
    <property type="entry name" value="PHOSPHATASE AND ACTIN REGULATOR 1"/>
    <property type="match status" value="1"/>
</dbReference>
<sequence>MDLVVQLPPQSNMEKSTSQTSLSSSPQTPSKFSKMVTELGKKIGRRAEVSELAQKNILKGSIKKYPCIMKNKLINKNKPEEELASPSIAQAKADLEKARTQDILNRRISNRSSKVDLKLRNILRVDSNDTLDQSGVSLEKNINFDKKAKQLKSCLRQRPEKSELQDMNIIRTNENLDPSIAAAQMQLQKRQLEHTLEAKLRDRPNLDEVSTIINFSEVVEVLPTFRKSEYNRKPDTNATFKKLTPQMKVMIREELNNFKKSEMPVHEESNY</sequence>
<evidence type="ECO:0000256" key="4">
    <source>
        <dbReference type="SAM" id="MobiDB-lite"/>
    </source>
</evidence>
<dbReference type="AlphaFoldDB" id="A0AAD5TSE1"/>
<dbReference type="GO" id="GO:0030036">
    <property type="term" value="P:actin cytoskeleton organization"/>
    <property type="evidence" value="ECO:0007669"/>
    <property type="project" value="TreeGrafter"/>
</dbReference>
<dbReference type="Gene3D" id="6.10.140.2040">
    <property type="match status" value="2"/>
</dbReference>
<feature type="region of interest" description="Disordered" evidence="4">
    <location>
        <begin position="1"/>
        <end position="33"/>
    </location>
</feature>
<gene>
    <name evidence="5" type="ORF">HK099_003227</name>
</gene>
<comment type="caution">
    <text evidence="5">The sequence shown here is derived from an EMBL/GenBank/DDBJ whole genome shotgun (WGS) entry which is preliminary data.</text>
</comment>
<evidence type="ECO:0000256" key="1">
    <source>
        <dbReference type="ARBA" id="ARBA00009795"/>
    </source>
</evidence>
<dbReference type="Proteomes" id="UP001211065">
    <property type="component" value="Unassembled WGS sequence"/>
</dbReference>
<dbReference type="PANTHER" id="PTHR12751">
    <property type="entry name" value="PHOSPHATASE AND ACTIN REGULATOR PHACTR"/>
    <property type="match status" value="1"/>
</dbReference>
<proteinExistence type="inferred from homology"/>
<dbReference type="SMART" id="SM00707">
    <property type="entry name" value="RPEL"/>
    <property type="match status" value="3"/>
</dbReference>
<dbReference type="EMBL" id="JADGJW010002141">
    <property type="protein sequence ID" value="KAJ3199312.1"/>
    <property type="molecule type" value="Genomic_DNA"/>
</dbReference>
<reference evidence="5" key="1">
    <citation type="submission" date="2020-05" db="EMBL/GenBank/DDBJ databases">
        <title>Phylogenomic resolution of chytrid fungi.</title>
        <authorList>
            <person name="Stajich J.E."/>
            <person name="Amses K."/>
            <person name="Simmons R."/>
            <person name="Seto K."/>
            <person name="Myers J."/>
            <person name="Bonds A."/>
            <person name="Quandt C.A."/>
            <person name="Barry K."/>
            <person name="Liu P."/>
            <person name="Grigoriev I."/>
            <person name="Longcore J.E."/>
            <person name="James T.Y."/>
        </authorList>
    </citation>
    <scope>NUCLEOTIDE SEQUENCE</scope>
    <source>
        <strain evidence="5">JEL0476</strain>
    </source>
</reference>
<evidence type="ECO:0000313" key="5">
    <source>
        <dbReference type="EMBL" id="KAJ3199312.1"/>
    </source>
</evidence>
<keyword evidence="2" id="KW-0677">Repeat</keyword>
<keyword evidence="6" id="KW-1185">Reference proteome</keyword>
<dbReference type="GO" id="GO:0003779">
    <property type="term" value="F:actin binding"/>
    <property type="evidence" value="ECO:0007669"/>
    <property type="project" value="UniProtKB-KW"/>
</dbReference>
<comment type="similarity">
    <text evidence="1">Belongs to the phosphatase and actin regulator family.</text>
</comment>
<evidence type="ECO:0000313" key="6">
    <source>
        <dbReference type="Proteomes" id="UP001211065"/>
    </source>
</evidence>
<keyword evidence="3" id="KW-0009">Actin-binding</keyword>
<organism evidence="5 6">
    <name type="scientific">Clydaea vesicula</name>
    <dbReference type="NCBI Taxonomy" id="447962"/>
    <lineage>
        <taxon>Eukaryota</taxon>
        <taxon>Fungi</taxon>
        <taxon>Fungi incertae sedis</taxon>
        <taxon>Chytridiomycota</taxon>
        <taxon>Chytridiomycota incertae sedis</taxon>
        <taxon>Chytridiomycetes</taxon>
        <taxon>Lobulomycetales</taxon>
        <taxon>Lobulomycetaceae</taxon>
        <taxon>Clydaea</taxon>
    </lineage>
</organism>
<name>A0AAD5TSE1_9FUNG</name>